<keyword evidence="5" id="KW-1185">Reference proteome</keyword>
<feature type="domain" description="CCR4-NOT transcription complex subunit 1 CAF1-binding" evidence="3">
    <location>
        <begin position="1"/>
        <end position="51"/>
    </location>
</feature>
<dbReference type="Pfam" id="PF16415">
    <property type="entry name" value="CNOT1_CAF1_bind"/>
    <property type="match status" value="1"/>
</dbReference>
<feature type="region of interest" description="Disordered" evidence="1">
    <location>
        <begin position="440"/>
        <end position="477"/>
    </location>
</feature>
<dbReference type="InterPro" id="IPR032191">
    <property type="entry name" value="CNOT1_CAF1_bind"/>
</dbReference>
<evidence type="ECO:0008006" key="6">
    <source>
        <dbReference type="Google" id="ProtNLM"/>
    </source>
</evidence>
<comment type="caution">
    <text evidence="4">The sequence shown here is derived from an EMBL/GenBank/DDBJ whole genome shotgun (WGS) entry which is preliminary data.</text>
</comment>
<dbReference type="GO" id="GO:0000932">
    <property type="term" value="C:P-body"/>
    <property type="evidence" value="ECO:0007669"/>
    <property type="project" value="TreeGrafter"/>
</dbReference>
<evidence type="ECO:0000313" key="4">
    <source>
        <dbReference type="EMBL" id="MCL7024099.1"/>
    </source>
</evidence>
<organism evidence="4 5">
    <name type="scientific">Papaver nudicaule</name>
    <name type="common">Iceland poppy</name>
    <dbReference type="NCBI Taxonomy" id="74823"/>
    <lineage>
        <taxon>Eukaryota</taxon>
        <taxon>Viridiplantae</taxon>
        <taxon>Streptophyta</taxon>
        <taxon>Embryophyta</taxon>
        <taxon>Tracheophyta</taxon>
        <taxon>Spermatophyta</taxon>
        <taxon>Magnoliopsida</taxon>
        <taxon>Ranunculales</taxon>
        <taxon>Papaveraceae</taxon>
        <taxon>Papaveroideae</taxon>
        <taxon>Papaver</taxon>
    </lineage>
</organism>
<dbReference type="GO" id="GO:0000288">
    <property type="term" value="P:nuclear-transcribed mRNA catabolic process, deadenylation-dependent decay"/>
    <property type="evidence" value="ECO:0007669"/>
    <property type="project" value="TreeGrafter"/>
</dbReference>
<dbReference type="InterPro" id="IPR040398">
    <property type="entry name" value="Not1"/>
</dbReference>
<reference evidence="4" key="1">
    <citation type="submission" date="2022-03" db="EMBL/GenBank/DDBJ databases">
        <title>A functionally conserved STORR gene fusion in Papaver species that diverged 16.8 million years ago.</title>
        <authorList>
            <person name="Catania T."/>
        </authorList>
    </citation>
    <scope>NUCLEOTIDE SEQUENCE</scope>
    <source>
        <strain evidence="4">S-191538</strain>
    </source>
</reference>
<evidence type="ECO:0000313" key="5">
    <source>
        <dbReference type="Proteomes" id="UP001177140"/>
    </source>
</evidence>
<dbReference type="AlphaFoldDB" id="A0AA41RPD5"/>
<evidence type="ECO:0000259" key="3">
    <source>
        <dbReference type="Pfam" id="PF16415"/>
    </source>
</evidence>
<sequence>MAILGLLAEIYALPNLKMNLKFEIEVLFKNLSVEMKNVKPTSLLKDRSREVEGNPDFSNKDVTFPHPEVNAQISVEPQPEIADSSHPGGHSNALPQYPALHHSPSLLAENDKVPALNLSERLPSGQGLPVTASQSPFSVSQIPTPIPNIGTDVIVNPKIGALGLQMQFQRIVPMAMEMAIKEIMSPVVQRSVTIAVQTTKELILKDYAMESDESRIYDAAHLMVASLAGSLAHVTCKEPLRVSISGHLRNLIQALSSSSDFEQAVQISTNDNLDLGCAVVEKAAIEKALQTIDGEIVGQLSVRRKQREAVGPAYFDATTYTQGPLSLVPEALRPKPGRLSLSQQRVYEDFVRFPWQNQPSQITNTLPAGHSASFTGSSGSSSLPRSYSSASGQPNPTVYVAQGGFGSPVDLISEDMEHTSAQILSASLAHIGSADVFRQHGSDSNSVVPSSPEPISVDPSNSTKVRAGTRNAQVFAR</sequence>
<dbReference type="Proteomes" id="UP001177140">
    <property type="component" value="Unassembled WGS sequence"/>
</dbReference>
<feature type="region of interest" description="Disordered" evidence="1">
    <location>
        <begin position="361"/>
        <end position="395"/>
    </location>
</feature>
<name>A0AA41RPD5_PAPNU</name>
<feature type="compositionally biased region" description="Low complexity" evidence="1">
    <location>
        <begin position="368"/>
        <end position="392"/>
    </location>
</feature>
<feature type="region of interest" description="Disordered" evidence="1">
    <location>
        <begin position="46"/>
        <end position="65"/>
    </location>
</feature>
<gene>
    <name evidence="4" type="ORF">MKW94_014518</name>
</gene>
<dbReference type="GO" id="GO:0030015">
    <property type="term" value="C:CCR4-NOT core complex"/>
    <property type="evidence" value="ECO:0007669"/>
    <property type="project" value="InterPro"/>
</dbReference>
<feature type="compositionally biased region" description="Low complexity" evidence="1">
    <location>
        <begin position="442"/>
        <end position="460"/>
    </location>
</feature>
<dbReference type="PANTHER" id="PTHR13162">
    <property type="entry name" value="CCR4-NOT TRANSCRIPTION COMPLEX"/>
    <property type="match status" value="1"/>
</dbReference>
<dbReference type="InterPro" id="IPR024557">
    <property type="entry name" value="CNOT1_dom_4"/>
</dbReference>
<accession>A0AA41RPD5</accession>
<dbReference type="GO" id="GO:0060090">
    <property type="term" value="F:molecular adaptor activity"/>
    <property type="evidence" value="ECO:0007669"/>
    <property type="project" value="TreeGrafter"/>
</dbReference>
<evidence type="ECO:0000259" key="2">
    <source>
        <dbReference type="Pfam" id="PF12842"/>
    </source>
</evidence>
<protein>
    <recommendedName>
        <fullName evidence="6">CCR4-NOT transcription complex subunit 1 domain-containing protein</fullName>
    </recommendedName>
</protein>
<evidence type="ECO:0000256" key="1">
    <source>
        <dbReference type="SAM" id="MobiDB-lite"/>
    </source>
</evidence>
<feature type="region of interest" description="Disordered" evidence="1">
    <location>
        <begin position="78"/>
        <end position="98"/>
    </location>
</feature>
<feature type="domain" description="CCR4-NOT transcription complex subunit 1" evidence="2">
    <location>
        <begin position="167"/>
        <end position="307"/>
    </location>
</feature>
<dbReference type="PANTHER" id="PTHR13162:SF8">
    <property type="entry name" value="CCR4-NOT TRANSCRIPTION COMPLEX SUBUNIT 1"/>
    <property type="match status" value="1"/>
</dbReference>
<proteinExistence type="predicted"/>
<dbReference type="Pfam" id="PF12842">
    <property type="entry name" value="DUF3819"/>
    <property type="match status" value="1"/>
</dbReference>
<dbReference type="EMBL" id="JAJJMA010030434">
    <property type="protein sequence ID" value="MCL7024099.1"/>
    <property type="molecule type" value="Genomic_DNA"/>
</dbReference>
<dbReference type="GO" id="GO:0017148">
    <property type="term" value="P:negative regulation of translation"/>
    <property type="evidence" value="ECO:0007669"/>
    <property type="project" value="InterPro"/>
</dbReference>
<dbReference type="Gene3D" id="1.25.40.180">
    <property type="match status" value="1"/>
</dbReference>